<dbReference type="SUPFAM" id="SSF46894">
    <property type="entry name" value="C-terminal effector domain of the bipartite response regulators"/>
    <property type="match status" value="1"/>
</dbReference>
<dbReference type="InterPro" id="IPR036388">
    <property type="entry name" value="WH-like_DNA-bd_sf"/>
</dbReference>
<dbReference type="Proteomes" id="UP001519362">
    <property type="component" value="Unassembled WGS sequence"/>
</dbReference>
<evidence type="ECO:0000313" key="3">
    <source>
        <dbReference type="Proteomes" id="UP001519362"/>
    </source>
</evidence>
<dbReference type="Pfam" id="PF00196">
    <property type="entry name" value="GerE"/>
    <property type="match status" value="1"/>
</dbReference>
<evidence type="ECO:0000259" key="1">
    <source>
        <dbReference type="PROSITE" id="PS50043"/>
    </source>
</evidence>
<reference evidence="2 3" key="1">
    <citation type="submission" date="2021-03" db="EMBL/GenBank/DDBJ databases">
        <title>Sequencing the genomes of 1000 actinobacteria strains.</title>
        <authorList>
            <person name="Klenk H.-P."/>
        </authorList>
    </citation>
    <scope>NUCLEOTIDE SEQUENCE [LARGE SCALE GENOMIC DNA]</scope>
    <source>
        <strain evidence="2 3">DSM 24221</strain>
    </source>
</reference>
<evidence type="ECO:0000313" key="2">
    <source>
        <dbReference type="EMBL" id="MBP2436496.1"/>
    </source>
</evidence>
<name>A0ABS4ZGT5_9MICO</name>
<dbReference type="EMBL" id="JAGIOL010000001">
    <property type="protein sequence ID" value="MBP2436496.1"/>
    <property type="molecule type" value="Genomic_DNA"/>
</dbReference>
<dbReference type="Pfam" id="PF14559">
    <property type="entry name" value="TPR_19"/>
    <property type="match status" value="1"/>
</dbReference>
<dbReference type="Gene3D" id="1.10.10.10">
    <property type="entry name" value="Winged helix-like DNA-binding domain superfamily/Winged helix DNA-binding domain"/>
    <property type="match status" value="1"/>
</dbReference>
<dbReference type="GO" id="GO:0003677">
    <property type="term" value="F:DNA binding"/>
    <property type="evidence" value="ECO:0007669"/>
    <property type="project" value="UniProtKB-KW"/>
</dbReference>
<dbReference type="InterPro" id="IPR016032">
    <property type="entry name" value="Sig_transdc_resp-reg_C-effctor"/>
</dbReference>
<keyword evidence="2" id="KW-0238">DNA-binding</keyword>
<comment type="caution">
    <text evidence="2">The sequence shown here is derived from an EMBL/GenBank/DDBJ whole genome shotgun (WGS) entry which is preliminary data.</text>
</comment>
<dbReference type="RefSeq" id="WP_165136230.1">
    <property type="nucleotide sequence ID" value="NZ_CP049253.1"/>
</dbReference>
<gene>
    <name evidence="2" type="ORF">JOF34_001082</name>
</gene>
<keyword evidence="3" id="KW-1185">Reference proteome</keyword>
<accession>A0ABS4ZGT5</accession>
<dbReference type="PROSITE" id="PS50043">
    <property type="entry name" value="HTH_LUXR_2"/>
    <property type="match status" value="1"/>
</dbReference>
<organism evidence="2 3">
    <name type="scientific">Microbacterium amylolyticum</name>
    <dbReference type="NCBI Taxonomy" id="936337"/>
    <lineage>
        <taxon>Bacteria</taxon>
        <taxon>Bacillati</taxon>
        <taxon>Actinomycetota</taxon>
        <taxon>Actinomycetes</taxon>
        <taxon>Micrococcales</taxon>
        <taxon>Microbacteriaceae</taxon>
        <taxon>Microbacterium</taxon>
    </lineage>
</organism>
<dbReference type="InterPro" id="IPR000792">
    <property type="entry name" value="Tscrpt_reg_LuxR_C"/>
</dbReference>
<dbReference type="SMART" id="SM00421">
    <property type="entry name" value="HTH_LUXR"/>
    <property type="match status" value="1"/>
</dbReference>
<sequence length="820" mass="88559">MPNAERLRRSRLVSLWERVTPGATVLVTAQHRSGIATSVRQWLDGSDRTLVQWSSNRTEVPRSTPDADVVLLELEGMREPHAIATKAVRERWPLATLIAVTSTQWPPLLVEEDIRPERVISGALFGFTAEETIDRAEQLGLTLTWDEATHLLDRVGTHAGFVDAVLTAAATRGALDDAAVRIGCDAATAHFSSSAAAGVFQPNGWNSTLMSARIGAMPRQTMLSVWGRDEVVRAALDNILQSGFFREDLETGTLELRPDIREAVQNRIEREAQADLVDELVTDLASGLLSEGNAEDGWNVVADLPGARTRMLERHWWQLSELDVARARPWLEAAVHRSDAPELRVALARTLIDVTVAGHSGAVGADARDEAAQLLDQAATSGILSESLGLIADTLRGVLLRLGGRYTDANEAHEALANRSAVPSGDLADAPTRCALIQANVMLQAGLSAFDASRTNVAADRFAAAAALAHSADHARVAGFAHEMLLVLSSKHQPIAATFQGLVDNLLGARVASRPMETIVSAWSALYVTDPAALQAVLDDVDAASFDDPLALRLIAVTLRTVAHGLLETSGIAMRRLELIENDLDDRQLTHLHHALLLWARTESLVHVGASDRAIELLTAAPELHRRVVPVDILLARAYLKQNQPERAIAALSAAPDPKASGILMMWSNVLLFLAYQTIGSESSGEVAQQHLGAAIAAASRSRPVLPFAMQGMTALNTTITQAEHLGLDPAGRRFTDDLIRVRDSLQMATGATLALSDRERTVIEHLGAADSVRHLAQLLHVSPNTVKTQLRSIYRKLGVSSWTDAIETARRLGLIQETA</sequence>
<dbReference type="CDD" id="cd06170">
    <property type="entry name" value="LuxR_C_like"/>
    <property type="match status" value="1"/>
</dbReference>
<dbReference type="SUPFAM" id="SSF48452">
    <property type="entry name" value="TPR-like"/>
    <property type="match status" value="1"/>
</dbReference>
<feature type="domain" description="HTH luxR-type" evidence="1">
    <location>
        <begin position="749"/>
        <end position="814"/>
    </location>
</feature>
<protein>
    <submittedName>
        <fullName evidence="2">DNA-binding NarL/FixJ family response regulator</fullName>
    </submittedName>
</protein>
<proteinExistence type="predicted"/>
<dbReference type="InterPro" id="IPR011990">
    <property type="entry name" value="TPR-like_helical_dom_sf"/>
</dbReference>